<dbReference type="RefSeq" id="WP_146988709.1">
    <property type="nucleotide sequence ID" value="NZ_CP042392.1"/>
</dbReference>
<accession>A0A5B8TE74</accession>
<dbReference type="AlphaFoldDB" id="A0A5B8TE74"/>
<evidence type="ECO:0008006" key="3">
    <source>
        <dbReference type="Google" id="ProtNLM"/>
    </source>
</evidence>
<sequence>MLNEAKMKTIFFQLLQIEGVTRVAPDLGQRTMTICTKASALKQLKQAFPTVDFVQLRAIS</sequence>
<dbReference type="EMBL" id="CP042392">
    <property type="protein sequence ID" value="QEA52747.1"/>
    <property type="molecule type" value="Genomic_DNA"/>
</dbReference>
<evidence type="ECO:0000313" key="1">
    <source>
        <dbReference type="EMBL" id="QEA52747.1"/>
    </source>
</evidence>
<dbReference type="Proteomes" id="UP000321772">
    <property type="component" value="Chromosome"/>
</dbReference>
<protein>
    <recommendedName>
        <fullName evidence="3">HMA domain-containing protein</fullName>
    </recommendedName>
</protein>
<proteinExistence type="predicted"/>
<gene>
    <name evidence="1" type="ORF">FGL77_05140</name>
</gene>
<reference evidence="1 2" key="1">
    <citation type="submission" date="2019-06" db="EMBL/GenBank/DDBJ databases">
        <title>Genome analyses of bacteria isolated from kimchi.</title>
        <authorList>
            <person name="Lee S."/>
            <person name="Ahn S."/>
            <person name="Roh S."/>
        </authorList>
    </citation>
    <scope>NUCLEOTIDE SEQUENCE [LARGE SCALE GENOMIC DNA]</scope>
    <source>
        <strain evidence="1 2">CBA3616</strain>
    </source>
</reference>
<name>A0A5B8TE74_9LACO</name>
<evidence type="ECO:0000313" key="2">
    <source>
        <dbReference type="Proteomes" id="UP000321772"/>
    </source>
</evidence>
<organism evidence="1 2">
    <name type="scientific">Loigolactobacillus coryniformis</name>
    <dbReference type="NCBI Taxonomy" id="1610"/>
    <lineage>
        <taxon>Bacteria</taxon>
        <taxon>Bacillati</taxon>
        <taxon>Bacillota</taxon>
        <taxon>Bacilli</taxon>
        <taxon>Lactobacillales</taxon>
        <taxon>Lactobacillaceae</taxon>
        <taxon>Loigolactobacillus</taxon>
    </lineage>
</organism>